<evidence type="ECO:0000313" key="1">
    <source>
        <dbReference type="EMBL" id="ESN99619.1"/>
    </source>
</evidence>
<evidence type="ECO:0000313" key="2">
    <source>
        <dbReference type="EnsemblMetazoa" id="HelroP176788"/>
    </source>
</evidence>
<dbReference type="GeneID" id="20205968"/>
<accession>T1FAW9</accession>
<reference evidence="3" key="1">
    <citation type="submission" date="2012-12" db="EMBL/GenBank/DDBJ databases">
        <authorList>
            <person name="Hellsten U."/>
            <person name="Grimwood J."/>
            <person name="Chapman J.A."/>
            <person name="Shapiro H."/>
            <person name="Aerts A."/>
            <person name="Otillar R.P."/>
            <person name="Terry A.Y."/>
            <person name="Boore J.L."/>
            <person name="Simakov O."/>
            <person name="Marletaz F."/>
            <person name="Cho S.-J."/>
            <person name="Edsinger-Gonzales E."/>
            <person name="Havlak P."/>
            <person name="Kuo D.-H."/>
            <person name="Larsson T."/>
            <person name="Lv J."/>
            <person name="Arendt D."/>
            <person name="Savage R."/>
            <person name="Osoegawa K."/>
            <person name="de Jong P."/>
            <person name="Lindberg D.R."/>
            <person name="Seaver E.C."/>
            <person name="Weisblat D.A."/>
            <person name="Putnam N.H."/>
            <person name="Grigoriev I.V."/>
            <person name="Rokhsar D.S."/>
        </authorList>
    </citation>
    <scope>NUCLEOTIDE SEQUENCE</scope>
</reference>
<dbReference type="KEGG" id="hro:HELRODRAFT_176788"/>
<dbReference type="HOGENOM" id="CLU_2099500_0_0_1"/>
<dbReference type="RefSeq" id="XP_009022375.1">
    <property type="nucleotide sequence ID" value="XM_009024127.1"/>
</dbReference>
<dbReference type="Proteomes" id="UP000015101">
    <property type="component" value="Unassembled WGS sequence"/>
</dbReference>
<reference evidence="1 3" key="2">
    <citation type="journal article" date="2013" name="Nature">
        <title>Insights into bilaterian evolution from three spiralian genomes.</title>
        <authorList>
            <person name="Simakov O."/>
            <person name="Marletaz F."/>
            <person name="Cho S.J."/>
            <person name="Edsinger-Gonzales E."/>
            <person name="Havlak P."/>
            <person name="Hellsten U."/>
            <person name="Kuo D.H."/>
            <person name="Larsson T."/>
            <person name="Lv J."/>
            <person name="Arendt D."/>
            <person name="Savage R."/>
            <person name="Osoegawa K."/>
            <person name="de Jong P."/>
            <person name="Grimwood J."/>
            <person name="Chapman J.A."/>
            <person name="Shapiro H."/>
            <person name="Aerts A."/>
            <person name="Otillar R.P."/>
            <person name="Terry A.Y."/>
            <person name="Boore J.L."/>
            <person name="Grigoriev I.V."/>
            <person name="Lindberg D.R."/>
            <person name="Seaver E.C."/>
            <person name="Weisblat D.A."/>
            <person name="Putnam N.H."/>
            <person name="Rokhsar D.S."/>
        </authorList>
    </citation>
    <scope>NUCLEOTIDE SEQUENCE</scope>
</reference>
<gene>
    <name evidence="2" type="primary">20205968</name>
    <name evidence="1" type="ORF">HELRODRAFT_176788</name>
</gene>
<protein>
    <submittedName>
        <fullName evidence="1 2">Uncharacterized protein</fullName>
    </submittedName>
</protein>
<sequence length="116" mass="13451">MRSGMENLIFWNKKFGFTKLNLYHTGGKLRYFNRENLKNDKTSTKTSTSNSSIISNQQNNNKNVGISLCGTLDDYCHHDPKINNEALRCCSGFKCHCPTLRGWCTCKRESFFARWQ</sequence>
<dbReference type="CTD" id="20205968"/>
<dbReference type="EnsemblMetazoa" id="HelroT176788">
    <property type="protein sequence ID" value="HelroP176788"/>
    <property type="gene ID" value="HelroG176788"/>
</dbReference>
<dbReference type="AlphaFoldDB" id="T1FAW9"/>
<organism evidence="2 3">
    <name type="scientific">Helobdella robusta</name>
    <name type="common">Californian leech</name>
    <dbReference type="NCBI Taxonomy" id="6412"/>
    <lineage>
        <taxon>Eukaryota</taxon>
        <taxon>Metazoa</taxon>
        <taxon>Spiralia</taxon>
        <taxon>Lophotrochozoa</taxon>
        <taxon>Annelida</taxon>
        <taxon>Clitellata</taxon>
        <taxon>Hirudinea</taxon>
        <taxon>Rhynchobdellida</taxon>
        <taxon>Glossiphoniidae</taxon>
        <taxon>Helobdella</taxon>
    </lineage>
</organism>
<dbReference type="EMBL" id="KB097106">
    <property type="protein sequence ID" value="ESN99619.1"/>
    <property type="molecule type" value="Genomic_DNA"/>
</dbReference>
<evidence type="ECO:0000313" key="3">
    <source>
        <dbReference type="Proteomes" id="UP000015101"/>
    </source>
</evidence>
<dbReference type="EMBL" id="AMQM01005842">
    <property type="status" value="NOT_ANNOTATED_CDS"/>
    <property type="molecule type" value="Genomic_DNA"/>
</dbReference>
<dbReference type="InParanoid" id="T1FAW9"/>
<keyword evidence="3" id="KW-1185">Reference proteome</keyword>
<proteinExistence type="predicted"/>
<name>T1FAW9_HELRO</name>
<reference evidence="2" key="3">
    <citation type="submission" date="2015-06" db="UniProtKB">
        <authorList>
            <consortium name="EnsemblMetazoa"/>
        </authorList>
    </citation>
    <scope>IDENTIFICATION</scope>
</reference>